<dbReference type="GO" id="GO:0050661">
    <property type="term" value="F:NADP binding"/>
    <property type="evidence" value="ECO:0007669"/>
    <property type="project" value="InterPro"/>
</dbReference>
<sequence length="428" mass="47554">MPATPRICVIGAGAAGLAAARDLAERGADFVVYEKSDKVGGHWHHDYEALHLITARDVSGFRDFPMPADYPLFPSREQVARYMVAFADAFDLHEHIRMNTSVDAVRPRGENGIDGWDVTTSDGETNRFDSVIIANGHLWNPFTPAWAKPFAGKVVHSHDYRTVADIDGDRVLVVGSGNSGCDLAVDAAASRFETTISIRSGTVFQPKTYFGRARTDLPFAKWPAVLQERAYRALVEISVGNSANYPGLPKPETTNLYKIRPIINSQLLHWMHHGRVDVAPGIVGIQGKEVTFTDGSVREFDTLLLATGFITSFPFLDATLQWQGNMPLRYANGTLSSGLANLYFLGLVAPAGAQWPVYEVQMQLIDALSRLQRMSGEPIVHRFAAVEEPMTELDMPRYQWNRRLTRTRKHLRRFLAQTSSPALTKELS</sequence>
<dbReference type="SUPFAM" id="SSF51905">
    <property type="entry name" value="FAD/NAD(P)-binding domain"/>
    <property type="match status" value="2"/>
</dbReference>
<dbReference type="InterPro" id="IPR036188">
    <property type="entry name" value="FAD/NAD-bd_sf"/>
</dbReference>
<dbReference type="PIRSF" id="PIRSF000332">
    <property type="entry name" value="FMO"/>
    <property type="match status" value="1"/>
</dbReference>
<dbReference type="PANTHER" id="PTHR23023">
    <property type="entry name" value="DIMETHYLANILINE MONOOXYGENASE"/>
    <property type="match status" value="1"/>
</dbReference>
<accession>A0A9X1S3L4</accession>
<reference evidence="7" key="1">
    <citation type="submission" date="2021-04" db="EMBL/GenBank/DDBJ databases">
        <title>Microbacterium tenobrionis sp. nov. and Microbacterium allomyrinae sp. nov., isolated from larvae of Tenobrio molitor and Allomyrina dichotoma, respectively.</title>
        <authorList>
            <person name="Lee S.D."/>
        </authorList>
    </citation>
    <scope>NUCLEOTIDE SEQUENCE</scope>
    <source>
        <strain evidence="7">BWT-G7</strain>
    </source>
</reference>
<comment type="similarity">
    <text evidence="2">Belongs to the FAD-binding monooxygenase family.</text>
</comment>
<evidence type="ECO:0000256" key="6">
    <source>
        <dbReference type="ARBA" id="ARBA00023002"/>
    </source>
</evidence>
<keyword evidence="3" id="KW-0285">Flavoprotein</keyword>
<dbReference type="GO" id="GO:0050660">
    <property type="term" value="F:flavin adenine dinucleotide binding"/>
    <property type="evidence" value="ECO:0007669"/>
    <property type="project" value="InterPro"/>
</dbReference>
<dbReference type="RefSeq" id="WP_229384606.1">
    <property type="nucleotide sequence ID" value="NZ_JAGTTN010000003.1"/>
</dbReference>
<dbReference type="EMBL" id="JAGTTN010000003">
    <property type="protein sequence ID" value="MCC2032637.1"/>
    <property type="molecule type" value="Genomic_DNA"/>
</dbReference>
<name>A0A9X1S3L4_9MICO</name>
<dbReference type="Proteomes" id="UP001139354">
    <property type="component" value="Unassembled WGS sequence"/>
</dbReference>
<evidence type="ECO:0000313" key="7">
    <source>
        <dbReference type="EMBL" id="MCC2032637.1"/>
    </source>
</evidence>
<dbReference type="Pfam" id="PF00743">
    <property type="entry name" value="FMO-like"/>
    <property type="match status" value="1"/>
</dbReference>
<organism evidence="7 8">
    <name type="scientific">Microbacterium allomyrinae</name>
    <dbReference type="NCBI Taxonomy" id="2830666"/>
    <lineage>
        <taxon>Bacteria</taxon>
        <taxon>Bacillati</taxon>
        <taxon>Actinomycetota</taxon>
        <taxon>Actinomycetes</taxon>
        <taxon>Micrococcales</taxon>
        <taxon>Microbacteriaceae</taxon>
        <taxon>Microbacterium</taxon>
    </lineage>
</organism>
<evidence type="ECO:0000313" key="8">
    <source>
        <dbReference type="Proteomes" id="UP001139354"/>
    </source>
</evidence>
<proteinExistence type="inferred from homology"/>
<evidence type="ECO:0000256" key="2">
    <source>
        <dbReference type="ARBA" id="ARBA00010139"/>
    </source>
</evidence>
<dbReference type="Gene3D" id="3.50.50.60">
    <property type="entry name" value="FAD/NAD(P)-binding domain"/>
    <property type="match status" value="1"/>
</dbReference>
<evidence type="ECO:0000256" key="4">
    <source>
        <dbReference type="ARBA" id="ARBA00022827"/>
    </source>
</evidence>
<keyword evidence="5" id="KW-0521">NADP</keyword>
<protein>
    <submittedName>
        <fullName evidence="7">NAD(P)-binding domain-containing protein</fullName>
    </submittedName>
</protein>
<comment type="caution">
    <text evidence="7">The sequence shown here is derived from an EMBL/GenBank/DDBJ whole genome shotgun (WGS) entry which is preliminary data.</text>
</comment>
<dbReference type="InterPro" id="IPR050346">
    <property type="entry name" value="FMO-like"/>
</dbReference>
<dbReference type="InterPro" id="IPR020946">
    <property type="entry name" value="Flavin_mOase-like"/>
</dbReference>
<evidence type="ECO:0000256" key="5">
    <source>
        <dbReference type="ARBA" id="ARBA00022857"/>
    </source>
</evidence>
<evidence type="ECO:0000256" key="3">
    <source>
        <dbReference type="ARBA" id="ARBA00022630"/>
    </source>
</evidence>
<keyword evidence="6" id="KW-0560">Oxidoreductase</keyword>
<evidence type="ECO:0000256" key="1">
    <source>
        <dbReference type="ARBA" id="ARBA00009183"/>
    </source>
</evidence>
<keyword evidence="4" id="KW-0274">FAD</keyword>
<keyword evidence="8" id="KW-1185">Reference proteome</keyword>
<dbReference type="GO" id="GO:0004499">
    <property type="term" value="F:N,N-dimethylaniline monooxygenase activity"/>
    <property type="evidence" value="ECO:0007669"/>
    <property type="project" value="InterPro"/>
</dbReference>
<dbReference type="InterPro" id="IPR000960">
    <property type="entry name" value="Flavin_mOase"/>
</dbReference>
<comment type="similarity">
    <text evidence="1">Belongs to the FMO family.</text>
</comment>
<gene>
    <name evidence="7" type="ORF">KEC57_10650</name>
</gene>
<dbReference type="PRINTS" id="PR00370">
    <property type="entry name" value="FMOXYGENASE"/>
</dbReference>
<dbReference type="AlphaFoldDB" id="A0A9X1S3L4"/>